<protein>
    <submittedName>
        <fullName evidence="1">7700_t:CDS:1</fullName>
    </submittedName>
</protein>
<sequence>TKINQTNTEGNTPMMCKVQVVRWKVEIILNSSLSISIVCKNFLESLGQRIEKLSNRRIIDIYGEKYSSLEILIQ</sequence>
<feature type="non-terminal residue" evidence="1">
    <location>
        <position position="1"/>
    </location>
</feature>
<gene>
    <name evidence="1" type="ORF">DERYTH_LOCUS27800</name>
</gene>
<organism evidence="1 2">
    <name type="scientific">Dentiscutata erythropus</name>
    <dbReference type="NCBI Taxonomy" id="1348616"/>
    <lineage>
        <taxon>Eukaryota</taxon>
        <taxon>Fungi</taxon>
        <taxon>Fungi incertae sedis</taxon>
        <taxon>Mucoromycota</taxon>
        <taxon>Glomeromycotina</taxon>
        <taxon>Glomeromycetes</taxon>
        <taxon>Diversisporales</taxon>
        <taxon>Gigasporaceae</taxon>
        <taxon>Dentiscutata</taxon>
    </lineage>
</organism>
<evidence type="ECO:0000313" key="1">
    <source>
        <dbReference type="EMBL" id="CAG8824921.1"/>
    </source>
</evidence>
<keyword evidence="2" id="KW-1185">Reference proteome</keyword>
<proteinExistence type="predicted"/>
<dbReference type="AlphaFoldDB" id="A0A9N9PKE1"/>
<dbReference type="EMBL" id="CAJVPY010065621">
    <property type="protein sequence ID" value="CAG8824921.1"/>
    <property type="molecule type" value="Genomic_DNA"/>
</dbReference>
<name>A0A9N9PKE1_9GLOM</name>
<evidence type="ECO:0000313" key="2">
    <source>
        <dbReference type="Proteomes" id="UP000789405"/>
    </source>
</evidence>
<accession>A0A9N9PKE1</accession>
<comment type="caution">
    <text evidence="1">The sequence shown here is derived from an EMBL/GenBank/DDBJ whole genome shotgun (WGS) entry which is preliminary data.</text>
</comment>
<reference evidence="1" key="1">
    <citation type="submission" date="2021-06" db="EMBL/GenBank/DDBJ databases">
        <authorList>
            <person name="Kallberg Y."/>
            <person name="Tangrot J."/>
            <person name="Rosling A."/>
        </authorList>
    </citation>
    <scope>NUCLEOTIDE SEQUENCE</scope>
    <source>
        <strain evidence="1">MA453B</strain>
    </source>
</reference>
<feature type="non-terminal residue" evidence="1">
    <location>
        <position position="74"/>
    </location>
</feature>
<dbReference type="Proteomes" id="UP000789405">
    <property type="component" value="Unassembled WGS sequence"/>
</dbReference>